<comment type="catalytic activity">
    <reaction evidence="9 10">
        <text>deamido-NAD(+) + L-glutamine + ATP + H2O = L-glutamate + AMP + diphosphate + NAD(+) + H(+)</text>
        <dbReference type="Rhea" id="RHEA:24384"/>
        <dbReference type="ChEBI" id="CHEBI:15377"/>
        <dbReference type="ChEBI" id="CHEBI:15378"/>
        <dbReference type="ChEBI" id="CHEBI:29985"/>
        <dbReference type="ChEBI" id="CHEBI:30616"/>
        <dbReference type="ChEBI" id="CHEBI:33019"/>
        <dbReference type="ChEBI" id="CHEBI:57540"/>
        <dbReference type="ChEBI" id="CHEBI:58359"/>
        <dbReference type="ChEBI" id="CHEBI:58437"/>
        <dbReference type="ChEBI" id="CHEBI:456215"/>
        <dbReference type="EC" id="6.3.5.1"/>
    </reaction>
</comment>
<accession>A0AAV8TG38</accession>
<keyword evidence="13" id="KW-1185">Reference proteome</keyword>
<name>A0AAV8TG38_9ROSI</name>
<feature type="domain" description="CN hydrolase" evidence="11">
    <location>
        <begin position="4"/>
        <end position="274"/>
    </location>
</feature>
<dbReference type="PIRSF" id="PIRSF006630">
    <property type="entry name" value="NADS_GAT"/>
    <property type="match status" value="1"/>
</dbReference>
<keyword evidence="5 10" id="KW-0436">Ligase</keyword>
<comment type="caution">
    <text evidence="12">The sequence shown here is derived from an EMBL/GenBank/DDBJ whole genome shotgun (WGS) entry which is preliminary data.</text>
</comment>
<protein>
    <recommendedName>
        <fullName evidence="4 10">Glutamine-dependent NAD(+) synthetase</fullName>
        <ecNumber evidence="3 10">6.3.5.1</ecNumber>
    </recommendedName>
    <alternativeName>
        <fullName evidence="10">NAD(+) synthase [glutamine-hydrolyzing]</fullName>
    </alternativeName>
</protein>
<dbReference type="CDD" id="cd00553">
    <property type="entry name" value="NAD_synthase"/>
    <property type="match status" value="1"/>
</dbReference>
<evidence type="ECO:0000256" key="1">
    <source>
        <dbReference type="ARBA" id="ARBA00005188"/>
    </source>
</evidence>
<proteinExistence type="inferred from homology"/>
<dbReference type="HAMAP" id="MF_02090">
    <property type="entry name" value="NadE_glutamine_dep"/>
    <property type="match status" value="1"/>
</dbReference>
<dbReference type="GO" id="GO:0003952">
    <property type="term" value="F:NAD+ synthase (glutamine-hydrolyzing) activity"/>
    <property type="evidence" value="ECO:0007669"/>
    <property type="project" value="UniProtKB-UniRule"/>
</dbReference>
<dbReference type="InterPro" id="IPR014445">
    <property type="entry name" value="Gln-dep_NAD_synthase"/>
</dbReference>
<evidence type="ECO:0000259" key="11">
    <source>
        <dbReference type="PROSITE" id="PS50263"/>
    </source>
</evidence>
<dbReference type="EC" id="6.3.5.1" evidence="3 10"/>
<dbReference type="Pfam" id="PF00795">
    <property type="entry name" value="CN_hydrolase"/>
    <property type="match status" value="1"/>
</dbReference>
<dbReference type="GO" id="GO:0005737">
    <property type="term" value="C:cytoplasm"/>
    <property type="evidence" value="ECO:0007669"/>
    <property type="project" value="InterPro"/>
</dbReference>
<dbReference type="AlphaFoldDB" id="A0AAV8TG38"/>
<evidence type="ECO:0000256" key="3">
    <source>
        <dbReference type="ARBA" id="ARBA00012743"/>
    </source>
</evidence>
<dbReference type="SUPFAM" id="SSF52402">
    <property type="entry name" value="Adenine nucleotide alpha hydrolases-like"/>
    <property type="match status" value="1"/>
</dbReference>
<organism evidence="12 13">
    <name type="scientific">Erythroxylum novogranatense</name>
    <dbReference type="NCBI Taxonomy" id="1862640"/>
    <lineage>
        <taxon>Eukaryota</taxon>
        <taxon>Viridiplantae</taxon>
        <taxon>Streptophyta</taxon>
        <taxon>Embryophyta</taxon>
        <taxon>Tracheophyta</taxon>
        <taxon>Spermatophyta</taxon>
        <taxon>Magnoliopsida</taxon>
        <taxon>eudicotyledons</taxon>
        <taxon>Gunneridae</taxon>
        <taxon>Pentapetalae</taxon>
        <taxon>rosids</taxon>
        <taxon>fabids</taxon>
        <taxon>Malpighiales</taxon>
        <taxon>Erythroxylaceae</taxon>
        <taxon>Erythroxylum</taxon>
    </lineage>
</organism>
<dbReference type="FunFam" id="3.60.110.10:FF:000003">
    <property type="entry name" value="Glutamine-dependent NAD(+) synthetase"/>
    <property type="match status" value="1"/>
</dbReference>
<dbReference type="EMBL" id="JAIWQS010000005">
    <property type="protein sequence ID" value="KAJ8764939.1"/>
    <property type="molecule type" value="Genomic_DNA"/>
</dbReference>
<dbReference type="Proteomes" id="UP001159364">
    <property type="component" value="Linkage Group LG05"/>
</dbReference>
<gene>
    <name evidence="12" type="ORF">K2173_010404</name>
</gene>
<evidence type="ECO:0000256" key="4">
    <source>
        <dbReference type="ARBA" id="ARBA00017309"/>
    </source>
</evidence>
<keyword evidence="7 10" id="KW-0067">ATP-binding</keyword>
<dbReference type="NCBIfam" id="TIGR00552">
    <property type="entry name" value="nadE"/>
    <property type="match status" value="1"/>
</dbReference>
<dbReference type="InterPro" id="IPR014729">
    <property type="entry name" value="Rossmann-like_a/b/a_fold"/>
</dbReference>
<reference evidence="12 13" key="1">
    <citation type="submission" date="2021-09" db="EMBL/GenBank/DDBJ databases">
        <title>Genomic insights and catalytic innovation underlie evolution of tropane alkaloids biosynthesis.</title>
        <authorList>
            <person name="Wang Y.-J."/>
            <person name="Tian T."/>
            <person name="Huang J.-P."/>
            <person name="Huang S.-X."/>
        </authorList>
    </citation>
    <scope>NUCLEOTIDE SEQUENCE [LARGE SCALE GENOMIC DNA]</scope>
    <source>
        <strain evidence="12">KIB-2018</strain>
        <tissue evidence="12">Leaf</tissue>
    </source>
</reference>
<comment type="similarity">
    <text evidence="2 10">In the C-terminal section; belongs to the NAD synthetase family.</text>
</comment>
<dbReference type="CDD" id="cd07570">
    <property type="entry name" value="GAT_Gln-NAD-synth"/>
    <property type="match status" value="1"/>
</dbReference>
<sequence length="731" mass="81277">MRLLKVATCNLNQWAMDFDCNLKNIKDSIAKAKQAGAVIRLGPELEITGYGCEDHFLELDTFSHAWECLKDILLGDWTDGLLCSFGLPVIKGSERYNCQVLCMNRKIVMIRPKMWLANDGNYRELRWFTSWKQKDQLVDFLLPPEISQAISQTSVPFGYGYVQFLDTAIAAEVCEELFTSNPPHAELAVNGVEVFLNASGSHHQLRKLDLRLRAFIGATHTRGGVYMYSNHQGCDGGRLYYDGCSCILVNGEVVAQGSQFSLKDVEVVVAEVDLDAVASLRGSISSFQEQASCTARVPSVAAPVYLCQPFNLKMSLSNPIKISYHSPEEEIAFGPGCWLWDYLRRSGASGFLLPLSGGADSSSVAAIVGCMCQLVVKEIANGDEQVKADAIRIGHYANGQFPTDSKEFAKRIFYTVYMGSENSSEATKTRAKVLSDEIGSWHVDICIDSLVSALLSLFETVTGRRPRYKVDGGSNIENLGLQNIQARIRMVLAFTLASLLPWVHSKPGFYLVLGSSNVDEGLRGYLTKYDCSSADINPIGSISKQDLRSFLRWAAIHLGYLSLAEVEAAPPTAELEPIRSNYSQLDEVDMGMTYEELSVYGRLRKIFRCGPVSMFKNLCYKWGSKLSPSEVADKVRHFFKYYSINRHKMTVLTPSYHAESYSPEDNRFDLRQFLYNSRWPYQFRKIDELVKELDGDKVALKETSEVKVGASLNPGGMGVVAAGCDDPKAGL</sequence>
<evidence type="ECO:0000313" key="12">
    <source>
        <dbReference type="EMBL" id="KAJ8764939.1"/>
    </source>
</evidence>
<dbReference type="InterPro" id="IPR003010">
    <property type="entry name" value="C-N_Hydrolase"/>
</dbReference>
<dbReference type="GO" id="GO:0009435">
    <property type="term" value="P:NAD+ biosynthetic process"/>
    <property type="evidence" value="ECO:0007669"/>
    <property type="project" value="UniProtKB-UniRule"/>
</dbReference>
<dbReference type="GO" id="GO:0004359">
    <property type="term" value="F:glutaminase activity"/>
    <property type="evidence" value="ECO:0007669"/>
    <property type="project" value="InterPro"/>
</dbReference>
<dbReference type="GO" id="GO:0005524">
    <property type="term" value="F:ATP binding"/>
    <property type="evidence" value="ECO:0007669"/>
    <property type="project" value="UniProtKB-UniRule"/>
</dbReference>
<evidence type="ECO:0000256" key="9">
    <source>
        <dbReference type="ARBA" id="ARBA00052340"/>
    </source>
</evidence>
<evidence type="ECO:0000313" key="13">
    <source>
        <dbReference type="Proteomes" id="UP001159364"/>
    </source>
</evidence>
<keyword evidence="6 10" id="KW-0547">Nucleotide-binding</keyword>
<evidence type="ECO:0000256" key="2">
    <source>
        <dbReference type="ARBA" id="ARBA00007145"/>
    </source>
</evidence>
<evidence type="ECO:0000256" key="5">
    <source>
        <dbReference type="ARBA" id="ARBA00022598"/>
    </source>
</evidence>
<dbReference type="InterPro" id="IPR036526">
    <property type="entry name" value="C-N_Hydrolase_sf"/>
</dbReference>
<comment type="pathway">
    <text evidence="1 10">Cofactor biosynthesis; NAD(+) biosynthesis; NAD(+) from deamido-NAD(+) (L-Gln route): step 1/1.</text>
</comment>
<dbReference type="InterPro" id="IPR022310">
    <property type="entry name" value="NAD/GMP_synthase"/>
</dbReference>
<evidence type="ECO:0000256" key="8">
    <source>
        <dbReference type="ARBA" id="ARBA00023027"/>
    </source>
</evidence>
<dbReference type="FunFam" id="3.40.50.620:FF:000036">
    <property type="entry name" value="Glutamine-dependent NAD(+) synthetase"/>
    <property type="match status" value="1"/>
</dbReference>
<dbReference type="InterPro" id="IPR003694">
    <property type="entry name" value="NAD_synthase"/>
</dbReference>
<dbReference type="Gene3D" id="3.60.110.10">
    <property type="entry name" value="Carbon-nitrogen hydrolase"/>
    <property type="match status" value="1"/>
</dbReference>
<dbReference type="SUPFAM" id="SSF56317">
    <property type="entry name" value="Carbon-nitrogen hydrolase"/>
    <property type="match status" value="1"/>
</dbReference>
<evidence type="ECO:0000256" key="7">
    <source>
        <dbReference type="ARBA" id="ARBA00022840"/>
    </source>
</evidence>
<dbReference type="Pfam" id="PF02540">
    <property type="entry name" value="NAD_synthase"/>
    <property type="match status" value="1"/>
</dbReference>
<keyword evidence="8 10" id="KW-0520">NAD</keyword>
<dbReference type="PROSITE" id="PS50263">
    <property type="entry name" value="CN_HYDROLASE"/>
    <property type="match status" value="1"/>
</dbReference>
<evidence type="ECO:0000256" key="10">
    <source>
        <dbReference type="PIRNR" id="PIRNR006630"/>
    </source>
</evidence>
<evidence type="ECO:0000256" key="6">
    <source>
        <dbReference type="ARBA" id="ARBA00022741"/>
    </source>
</evidence>
<dbReference type="PANTHER" id="PTHR23090">
    <property type="entry name" value="NH 3 /GLUTAMINE-DEPENDENT NAD + SYNTHETASE"/>
    <property type="match status" value="1"/>
</dbReference>
<dbReference type="Gene3D" id="3.40.50.620">
    <property type="entry name" value="HUPs"/>
    <property type="match status" value="1"/>
</dbReference>
<dbReference type="PANTHER" id="PTHR23090:SF9">
    <property type="entry name" value="GLUTAMINE-DEPENDENT NAD(+) SYNTHETASE"/>
    <property type="match status" value="1"/>
</dbReference>